<accession>A0A284QTH4</accession>
<evidence type="ECO:0000313" key="2">
    <source>
        <dbReference type="Proteomes" id="UP000219338"/>
    </source>
</evidence>
<evidence type="ECO:0000313" key="1">
    <source>
        <dbReference type="EMBL" id="SJK99784.1"/>
    </source>
</evidence>
<dbReference type="Proteomes" id="UP000219338">
    <property type="component" value="Unassembled WGS sequence"/>
</dbReference>
<proteinExistence type="predicted"/>
<dbReference type="AlphaFoldDB" id="A0A284QTH4"/>
<protein>
    <submittedName>
        <fullName evidence="1">Uncharacterized protein</fullName>
    </submittedName>
</protein>
<organism evidence="1 2">
    <name type="scientific">Armillaria ostoyae</name>
    <name type="common">Armillaria root rot fungus</name>
    <dbReference type="NCBI Taxonomy" id="47428"/>
    <lineage>
        <taxon>Eukaryota</taxon>
        <taxon>Fungi</taxon>
        <taxon>Dikarya</taxon>
        <taxon>Basidiomycota</taxon>
        <taxon>Agaricomycotina</taxon>
        <taxon>Agaricomycetes</taxon>
        <taxon>Agaricomycetidae</taxon>
        <taxon>Agaricales</taxon>
        <taxon>Marasmiineae</taxon>
        <taxon>Physalacriaceae</taxon>
        <taxon>Armillaria</taxon>
    </lineage>
</organism>
<gene>
    <name evidence="1" type="ORF">ARMOST_03095</name>
</gene>
<name>A0A284QTH4_ARMOS</name>
<dbReference type="EMBL" id="FUEG01000002">
    <property type="protein sequence ID" value="SJK99784.1"/>
    <property type="molecule type" value="Genomic_DNA"/>
</dbReference>
<dbReference type="OrthoDB" id="3174319at2759"/>
<keyword evidence="2" id="KW-1185">Reference proteome</keyword>
<sequence length="90" mass="9845">MASHVRAADPAVPYWDLVPVPIPIPIPHVSAIYPTLIITFVCVGSTLDVSIQTFHQSRPSQQFRSLTDLRPSVSSPIFATRIEMSEASVS</sequence>
<reference evidence="2" key="1">
    <citation type="journal article" date="2017" name="Nat. Ecol. Evol.">
        <title>Genome expansion and lineage-specific genetic innovations in the forest pathogenic fungi Armillaria.</title>
        <authorList>
            <person name="Sipos G."/>
            <person name="Prasanna A.N."/>
            <person name="Walter M.C."/>
            <person name="O'Connor E."/>
            <person name="Balint B."/>
            <person name="Krizsan K."/>
            <person name="Kiss B."/>
            <person name="Hess J."/>
            <person name="Varga T."/>
            <person name="Slot J."/>
            <person name="Riley R."/>
            <person name="Boka B."/>
            <person name="Rigling D."/>
            <person name="Barry K."/>
            <person name="Lee J."/>
            <person name="Mihaltcheva S."/>
            <person name="LaButti K."/>
            <person name="Lipzen A."/>
            <person name="Waldron R."/>
            <person name="Moloney N.M."/>
            <person name="Sperisen C."/>
            <person name="Kredics L."/>
            <person name="Vagvoelgyi C."/>
            <person name="Patrignani A."/>
            <person name="Fitzpatrick D."/>
            <person name="Nagy I."/>
            <person name="Doyle S."/>
            <person name="Anderson J.B."/>
            <person name="Grigoriev I.V."/>
            <person name="Gueldener U."/>
            <person name="Muensterkoetter M."/>
            <person name="Nagy L.G."/>
        </authorList>
    </citation>
    <scope>NUCLEOTIDE SEQUENCE [LARGE SCALE GENOMIC DNA]</scope>
    <source>
        <strain evidence="2">C18/9</strain>
    </source>
</reference>